<feature type="signal peptide" evidence="1">
    <location>
        <begin position="1"/>
        <end position="19"/>
    </location>
</feature>
<organism evidence="2 3">
    <name type="scientific">Neolewinella agarilytica</name>
    <dbReference type="NCBI Taxonomy" id="478744"/>
    <lineage>
        <taxon>Bacteria</taxon>
        <taxon>Pseudomonadati</taxon>
        <taxon>Bacteroidota</taxon>
        <taxon>Saprospiria</taxon>
        <taxon>Saprospirales</taxon>
        <taxon>Lewinellaceae</taxon>
        <taxon>Neolewinella</taxon>
    </lineage>
</organism>
<proteinExistence type="predicted"/>
<keyword evidence="3" id="KW-1185">Reference proteome</keyword>
<dbReference type="EMBL" id="FOFB01000013">
    <property type="protein sequence ID" value="SEQ66237.1"/>
    <property type="molecule type" value="Genomic_DNA"/>
</dbReference>
<sequence>MLSKFFLTCMLLTAGVAHSVLYAQDVKIVYEMKQGVLGDLPYEELNPIPDFSILAKRYSLVLSGDKSRFSYDSLMLKYVSKTGTYKGRYTSEVSYKNFSDGTFLYRTGQMIDGYGISGKLNIIGQEKTCRFTLEPEYRVVAGFKCQKSVSCKGSEAWVTTEIPYIDGPFDEGAPAPGMVLLYRNQDYEIKAIDVSTGDFGFEVPSLEHSDPDDRASVFRTIEERKDMGPDEAIIVDKNAPSGVWLVFPK</sequence>
<evidence type="ECO:0000313" key="3">
    <source>
        <dbReference type="Proteomes" id="UP000199021"/>
    </source>
</evidence>
<keyword evidence="1" id="KW-0732">Signal</keyword>
<dbReference type="InParanoid" id="A0A1H9HVD8"/>
<protein>
    <submittedName>
        <fullName evidence="2">GLPGLI family protein</fullName>
    </submittedName>
</protein>
<reference evidence="3" key="1">
    <citation type="submission" date="2016-10" db="EMBL/GenBank/DDBJ databases">
        <authorList>
            <person name="Varghese N."/>
            <person name="Submissions S."/>
        </authorList>
    </citation>
    <scope>NUCLEOTIDE SEQUENCE [LARGE SCALE GENOMIC DNA]</scope>
    <source>
        <strain evidence="3">DSM 24740</strain>
    </source>
</reference>
<name>A0A1H9HVD8_9BACT</name>
<feature type="chain" id="PRO_5011599961" evidence="1">
    <location>
        <begin position="20"/>
        <end position="249"/>
    </location>
</feature>
<dbReference type="AlphaFoldDB" id="A0A1H9HVD8"/>
<accession>A0A1H9HVD8</accession>
<dbReference type="RefSeq" id="WP_139211879.1">
    <property type="nucleotide sequence ID" value="NZ_FOFB01000013.1"/>
</dbReference>
<dbReference type="OrthoDB" id="1440774at2"/>
<evidence type="ECO:0000313" key="2">
    <source>
        <dbReference type="EMBL" id="SEQ66237.1"/>
    </source>
</evidence>
<gene>
    <name evidence="2" type="ORF">SAMN05444359_113119</name>
</gene>
<evidence type="ECO:0000256" key="1">
    <source>
        <dbReference type="SAM" id="SignalP"/>
    </source>
</evidence>
<dbReference type="Proteomes" id="UP000199021">
    <property type="component" value="Unassembled WGS sequence"/>
</dbReference>